<keyword evidence="1" id="KW-1133">Transmembrane helix</keyword>
<evidence type="ECO:0000256" key="1">
    <source>
        <dbReference type="SAM" id="Phobius"/>
    </source>
</evidence>
<feature type="transmembrane region" description="Helical" evidence="1">
    <location>
        <begin position="176"/>
        <end position="194"/>
    </location>
</feature>
<accession>A0A2S7WMM9</accession>
<name>A0A2S7WMM9_9FLAO</name>
<reference evidence="2 3" key="1">
    <citation type="submission" date="2016-12" db="EMBL/GenBank/DDBJ databases">
        <title>Trade-off between light-utilization and light-protection in marine flavobacteria.</title>
        <authorList>
            <person name="Kumagai Y."/>
            <person name="Yoshizawa S."/>
            <person name="Kogure K."/>
            <person name="Iwasaki W."/>
        </authorList>
    </citation>
    <scope>NUCLEOTIDE SEQUENCE [LARGE SCALE GENOMIC DNA]</scope>
    <source>
        <strain evidence="2 3">NBRC 108759</strain>
    </source>
</reference>
<sequence>MSSDYKDNKFKELLDKLQQESWQLELLISGFAIFGLITAIPHIKTAMLIAENDREFIPFIFLLVAFVACCILIFNLLIHVILRGLWIGALGLRYVSGDIDFEKLNYQNKFTTYLKKRIVSFDKYVATLENYCSVLFAVSFLLIFYVVSISLLMVSFVGVASLIISNDDFPEIPRTVVGIALMLFLAIGSLLVFLDFLTQGYIKKKKWLSKIYFPFYWVFSFLTLTFLYRPLVYNFLDDKFTKRLSFFLVPSYIAISVLISFKHTKTNYLIDAKYVNSTYINSKNYEDLLTEDDDFGKVATIQSKIIREPYVKVFKIFTESIENRIYNYHPSLKPEKDRRGFSTDIITFNSTESIKSRDSLTKKYLEVFNEMHQIYIDTIRFESDFLISKNKKDQLGFETYVNIKKLAEGKHYLKVKRLIKRNRKKDTIKRTEVNIPFWYFKQ</sequence>
<dbReference type="EMBL" id="MSCN01000001">
    <property type="protein sequence ID" value="PQJ78562.1"/>
    <property type="molecule type" value="Genomic_DNA"/>
</dbReference>
<proteinExistence type="predicted"/>
<dbReference type="RefSeq" id="WP_105015154.1">
    <property type="nucleotide sequence ID" value="NZ_MSCN01000001.1"/>
</dbReference>
<organism evidence="2 3">
    <name type="scientific">Polaribacter porphyrae</name>
    <dbReference type="NCBI Taxonomy" id="1137780"/>
    <lineage>
        <taxon>Bacteria</taxon>
        <taxon>Pseudomonadati</taxon>
        <taxon>Bacteroidota</taxon>
        <taxon>Flavobacteriia</taxon>
        <taxon>Flavobacteriales</taxon>
        <taxon>Flavobacteriaceae</taxon>
    </lineage>
</organism>
<feature type="transmembrane region" description="Helical" evidence="1">
    <location>
        <begin position="21"/>
        <end position="44"/>
    </location>
</feature>
<keyword evidence="1" id="KW-0472">Membrane</keyword>
<gene>
    <name evidence="2" type="ORF">BTO18_04885</name>
</gene>
<feature type="transmembrane region" description="Helical" evidence="1">
    <location>
        <begin position="244"/>
        <end position="261"/>
    </location>
</feature>
<feature type="transmembrane region" description="Helical" evidence="1">
    <location>
        <begin position="56"/>
        <end position="78"/>
    </location>
</feature>
<feature type="transmembrane region" description="Helical" evidence="1">
    <location>
        <begin position="215"/>
        <end position="232"/>
    </location>
</feature>
<dbReference type="AlphaFoldDB" id="A0A2S7WMM9"/>
<protein>
    <submittedName>
        <fullName evidence="2">Uncharacterized protein</fullName>
    </submittedName>
</protein>
<evidence type="ECO:0000313" key="3">
    <source>
        <dbReference type="Proteomes" id="UP000238882"/>
    </source>
</evidence>
<keyword evidence="3" id="KW-1185">Reference proteome</keyword>
<dbReference type="Proteomes" id="UP000238882">
    <property type="component" value="Unassembled WGS sequence"/>
</dbReference>
<keyword evidence="1" id="KW-0812">Transmembrane</keyword>
<comment type="caution">
    <text evidence="2">The sequence shown here is derived from an EMBL/GenBank/DDBJ whole genome shotgun (WGS) entry which is preliminary data.</text>
</comment>
<evidence type="ECO:0000313" key="2">
    <source>
        <dbReference type="EMBL" id="PQJ78562.1"/>
    </source>
</evidence>
<dbReference type="OrthoDB" id="1491387at2"/>
<feature type="transmembrane region" description="Helical" evidence="1">
    <location>
        <begin position="131"/>
        <end position="164"/>
    </location>
</feature>